<accession>A0AAD8AG78</accession>
<evidence type="ECO:0000256" key="7">
    <source>
        <dbReference type="ARBA" id="ARBA00040889"/>
    </source>
</evidence>
<feature type="region of interest" description="Disordered" evidence="10">
    <location>
        <begin position="24"/>
        <end position="51"/>
    </location>
</feature>
<comment type="similarity">
    <text evidence="2">Belongs to the biopterin-dependent aromatic amino acid hydroxylase family.</text>
</comment>
<keyword evidence="5" id="KW-0408">Iron</keyword>
<evidence type="ECO:0000256" key="6">
    <source>
        <dbReference type="ARBA" id="ARBA00023033"/>
    </source>
</evidence>
<dbReference type="Gene3D" id="1.10.800.10">
    <property type="entry name" value="Aromatic amino acid hydroxylase"/>
    <property type="match status" value="1"/>
</dbReference>
<dbReference type="GO" id="GO:0009072">
    <property type="term" value="P:aromatic amino acid metabolic process"/>
    <property type="evidence" value="ECO:0007669"/>
    <property type="project" value="InterPro"/>
</dbReference>
<evidence type="ECO:0000256" key="9">
    <source>
        <dbReference type="ARBA" id="ARBA00062416"/>
    </source>
</evidence>
<comment type="cofactor">
    <cofactor evidence="1">
        <name>Fe(2+)</name>
        <dbReference type="ChEBI" id="CHEBI:29033"/>
    </cofactor>
</comment>
<evidence type="ECO:0000256" key="2">
    <source>
        <dbReference type="ARBA" id="ARBA00009712"/>
    </source>
</evidence>
<dbReference type="SUPFAM" id="SSF55021">
    <property type="entry name" value="ACT-like"/>
    <property type="match status" value="1"/>
</dbReference>
<organism evidence="13 14">
    <name type="scientific">Diploptera punctata</name>
    <name type="common">Pacific beetle cockroach</name>
    <dbReference type="NCBI Taxonomy" id="6984"/>
    <lineage>
        <taxon>Eukaryota</taxon>
        <taxon>Metazoa</taxon>
        <taxon>Ecdysozoa</taxon>
        <taxon>Arthropoda</taxon>
        <taxon>Hexapoda</taxon>
        <taxon>Insecta</taxon>
        <taxon>Pterygota</taxon>
        <taxon>Neoptera</taxon>
        <taxon>Polyneoptera</taxon>
        <taxon>Dictyoptera</taxon>
        <taxon>Blattodea</taxon>
        <taxon>Blaberoidea</taxon>
        <taxon>Blaberidae</taxon>
        <taxon>Diplopterinae</taxon>
        <taxon>Diploptera</taxon>
    </lineage>
</organism>
<dbReference type="InterPro" id="IPR001273">
    <property type="entry name" value="ArAA_hydroxylase"/>
</dbReference>
<name>A0AAD8AG78_DIPPU</name>
<keyword evidence="3" id="KW-0479">Metal-binding</keyword>
<evidence type="ECO:0000256" key="1">
    <source>
        <dbReference type="ARBA" id="ARBA00001954"/>
    </source>
</evidence>
<dbReference type="InterPro" id="IPR002912">
    <property type="entry name" value="ACT_dom"/>
</dbReference>
<comment type="subunit">
    <text evidence="9">Interacts with DNAJC12.</text>
</comment>
<dbReference type="Pfam" id="PF00351">
    <property type="entry name" value="Biopterin_H"/>
    <property type="match status" value="1"/>
</dbReference>
<evidence type="ECO:0000256" key="8">
    <source>
        <dbReference type="ARBA" id="ARBA00042662"/>
    </source>
</evidence>
<dbReference type="GO" id="GO:0004510">
    <property type="term" value="F:tryptophan 5-monooxygenase activity"/>
    <property type="evidence" value="ECO:0007669"/>
    <property type="project" value="TreeGrafter"/>
</dbReference>
<dbReference type="AlphaFoldDB" id="A0AAD8AG78"/>
<proteinExistence type="inferred from homology"/>
<dbReference type="Pfam" id="PF01842">
    <property type="entry name" value="ACT"/>
    <property type="match status" value="1"/>
</dbReference>
<dbReference type="PROSITE" id="PS51671">
    <property type="entry name" value="ACT"/>
    <property type="match status" value="1"/>
</dbReference>
<keyword evidence="6" id="KW-0503">Monooxygenase</keyword>
<sequence>MSGSGKGLLGLWLYRSGEEWALRDVPPSPRAGQSSGRSTKPDNLPDDVKDPRNSVVFSLKNQVGGLARALQVFQDLGVNVLHIESRPSSRKESEFEILVDVECDNKRMEQLVRLLRREVSAINLAQYQDGEELPPLPPTPLSATTSFDFGEMPWFPRKISDLDNAQRVLMYGSELDADHPGFKDPVYRKRREKFADIANSYKHGNPIPKVQYTEEEIRT</sequence>
<dbReference type="PANTHER" id="PTHR11473:SF16">
    <property type="entry name" value="TRYPTOPHAN 5-HYDROXYLASE 2"/>
    <property type="match status" value="1"/>
</dbReference>
<evidence type="ECO:0000256" key="10">
    <source>
        <dbReference type="SAM" id="MobiDB-lite"/>
    </source>
</evidence>
<feature type="domain" description="Biopterin-dependent aromatic amino acid hydroxylase family profile" evidence="11">
    <location>
        <begin position="139"/>
        <end position="219"/>
    </location>
</feature>
<reference evidence="13" key="1">
    <citation type="journal article" date="2023" name="IScience">
        <title>Live-bearing cockroach genome reveals convergent evolutionary mechanisms linked to viviparity in insects and beyond.</title>
        <authorList>
            <person name="Fouks B."/>
            <person name="Harrison M.C."/>
            <person name="Mikhailova A.A."/>
            <person name="Marchal E."/>
            <person name="English S."/>
            <person name="Carruthers M."/>
            <person name="Jennings E.C."/>
            <person name="Chiamaka E.L."/>
            <person name="Frigard R.A."/>
            <person name="Pippel M."/>
            <person name="Attardo G.M."/>
            <person name="Benoit J.B."/>
            <person name="Bornberg-Bauer E."/>
            <person name="Tobe S.S."/>
        </authorList>
    </citation>
    <scope>NUCLEOTIDE SEQUENCE</scope>
    <source>
        <strain evidence="13">Stay&amp;Tobe</strain>
    </source>
</reference>
<keyword evidence="4" id="KW-0560">Oxidoreductase</keyword>
<reference evidence="13" key="2">
    <citation type="submission" date="2023-05" db="EMBL/GenBank/DDBJ databases">
        <authorList>
            <person name="Fouks B."/>
        </authorList>
    </citation>
    <scope>NUCLEOTIDE SEQUENCE</scope>
    <source>
        <strain evidence="13">Stay&amp;Tobe</strain>
        <tissue evidence="13">Testes</tissue>
    </source>
</reference>
<dbReference type="PANTHER" id="PTHR11473">
    <property type="entry name" value="AROMATIC AMINO ACID HYDROXYLASE"/>
    <property type="match status" value="1"/>
</dbReference>
<dbReference type="GO" id="GO:0005506">
    <property type="term" value="F:iron ion binding"/>
    <property type="evidence" value="ECO:0007669"/>
    <property type="project" value="InterPro"/>
</dbReference>
<evidence type="ECO:0000259" key="11">
    <source>
        <dbReference type="PROSITE" id="PS51410"/>
    </source>
</evidence>
<dbReference type="InterPro" id="IPR019774">
    <property type="entry name" value="Aromatic-AA_hydroxylase_C"/>
</dbReference>
<evidence type="ECO:0000256" key="4">
    <source>
        <dbReference type="ARBA" id="ARBA00023002"/>
    </source>
</evidence>
<dbReference type="InterPro" id="IPR036329">
    <property type="entry name" value="Aro-AA_hydroxylase_C_sf"/>
</dbReference>
<dbReference type="InterPro" id="IPR045865">
    <property type="entry name" value="ACT-like_dom_sf"/>
</dbReference>
<dbReference type="InterPro" id="IPR036951">
    <property type="entry name" value="ArAA_hydroxylase_sf"/>
</dbReference>
<keyword evidence="14" id="KW-1185">Reference proteome</keyword>
<comment type="caution">
    <text evidence="13">The sequence shown here is derived from an EMBL/GenBank/DDBJ whole genome shotgun (WGS) entry which is preliminary data.</text>
</comment>
<evidence type="ECO:0000256" key="5">
    <source>
        <dbReference type="ARBA" id="ARBA00023004"/>
    </source>
</evidence>
<dbReference type="GO" id="GO:0043005">
    <property type="term" value="C:neuron projection"/>
    <property type="evidence" value="ECO:0007669"/>
    <property type="project" value="TreeGrafter"/>
</dbReference>
<evidence type="ECO:0000313" key="14">
    <source>
        <dbReference type="Proteomes" id="UP001233999"/>
    </source>
</evidence>
<feature type="non-terminal residue" evidence="13">
    <location>
        <position position="1"/>
    </location>
</feature>
<dbReference type="PROSITE" id="PS51410">
    <property type="entry name" value="BH4_AAA_HYDROXYL_2"/>
    <property type="match status" value="1"/>
</dbReference>
<feature type="domain" description="ACT" evidence="12">
    <location>
        <begin position="54"/>
        <end position="129"/>
    </location>
</feature>
<dbReference type="Proteomes" id="UP001233999">
    <property type="component" value="Unassembled WGS sequence"/>
</dbReference>
<protein>
    <recommendedName>
        <fullName evidence="7">Tryptophan 5-hydroxylase 2</fullName>
    </recommendedName>
    <alternativeName>
        <fullName evidence="8">Tryptophan 5-monooxygenase 2</fullName>
    </alternativeName>
</protein>
<dbReference type="CDD" id="cd04929">
    <property type="entry name" value="ACT_TPH"/>
    <property type="match status" value="1"/>
</dbReference>
<gene>
    <name evidence="13" type="ORF">L9F63_010876</name>
</gene>
<evidence type="ECO:0000313" key="13">
    <source>
        <dbReference type="EMBL" id="KAJ9598432.1"/>
    </source>
</evidence>
<dbReference type="EMBL" id="JASPKZ010001219">
    <property type="protein sequence ID" value="KAJ9598432.1"/>
    <property type="molecule type" value="Genomic_DNA"/>
</dbReference>
<evidence type="ECO:0000256" key="3">
    <source>
        <dbReference type="ARBA" id="ARBA00022723"/>
    </source>
</evidence>
<dbReference type="SUPFAM" id="SSF56534">
    <property type="entry name" value="Aromatic aminoacid monoxygenases, catalytic and oligomerization domains"/>
    <property type="match status" value="1"/>
</dbReference>
<evidence type="ECO:0000259" key="12">
    <source>
        <dbReference type="PROSITE" id="PS51671"/>
    </source>
</evidence>